<dbReference type="SUPFAM" id="SSF52540">
    <property type="entry name" value="P-loop containing nucleoside triphosphate hydrolases"/>
    <property type="match status" value="1"/>
</dbReference>
<evidence type="ECO:0000259" key="6">
    <source>
        <dbReference type="PROSITE" id="PS00662"/>
    </source>
</evidence>
<evidence type="ECO:0000256" key="3">
    <source>
        <dbReference type="ARBA" id="ARBA00022490"/>
    </source>
</evidence>
<dbReference type="AlphaFoldDB" id="A0A3M4LQ47"/>
<comment type="caution">
    <text evidence="7">The sequence shown here is derived from an EMBL/GenBank/DDBJ whole genome shotgun (WGS) entry which is preliminary data.</text>
</comment>
<dbReference type="InterPro" id="IPR027417">
    <property type="entry name" value="P-loop_NTPase"/>
</dbReference>
<dbReference type="InterPro" id="IPR013374">
    <property type="entry name" value="ATPase_typ4_pilus-assembl_PilB"/>
</dbReference>
<dbReference type="SUPFAM" id="SSF160246">
    <property type="entry name" value="EspE N-terminal domain-like"/>
    <property type="match status" value="1"/>
</dbReference>
<gene>
    <name evidence="7" type="ORF">ALQ04_05082</name>
</gene>
<dbReference type="Gene3D" id="3.40.50.300">
    <property type="entry name" value="P-loop containing nucleotide triphosphate hydrolases"/>
    <property type="match status" value="1"/>
</dbReference>
<dbReference type="Pfam" id="PF00437">
    <property type="entry name" value="T2SSE"/>
    <property type="match status" value="1"/>
</dbReference>
<evidence type="ECO:0000313" key="8">
    <source>
        <dbReference type="Proteomes" id="UP000277236"/>
    </source>
</evidence>
<evidence type="ECO:0000313" key="7">
    <source>
        <dbReference type="EMBL" id="RMQ43602.1"/>
    </source>
</evidence>
<dbReference type="InterPro" id="IPR037257">
    <property type="entry name" value="T2SS_E_N_sf"/>
</dbReference>
<dbReference type="Proteomes" id="UP000277236">
    <property type="component" value="Unassembled WGS sequence"/>
</dbReference>
<evidence type="ECO:0000256" key="5">
    <source>
        <dbReference type="ARBA" id="ARBA00022840"/>
    </source>
</evidence>
<dbReference type="CDD" id="cd01129">
    <property type="entry name" value="PulE-GspE-like"/>
    <property type="match status" value="1"/>
</dbReference>
<dbReference type="NCBIfam" id="TIGR02538">
    <property type="entry name" value="type_IV_pilB"/>
    <property type="match status" value="1"/>
</dbReference>
<dbReference type="PANTHER" id="PTHR30258">
    <property type="entry name" value="TYPE II SECRETION SYSTEM PROTEIN GSPE-RELATED"/>
    <property type="match status" value="1"/>
</dbReference>
<dbReference type="GO" id="GO:0009297">
    <property type="term" value="P:pilus assembly"/>
    <property type="evidence" value="ECO:0007669"/>
    <property type="project" value="InterPro"/>
</dbReference>
<dbReference type="FunFam" id="3.30.450.90:FF:000001">
    <property type="entry name" value="Type II secretion system ATPase GspE"/>
    <property type="match status" value="1"/>
</dbReference>
<dbReference type="Gene3D" id="3.30.450.90">
    <property type="match status" value="1"/>
</dbReference>
<dbReference type="GO" id="GO:0016887">
    <property type="term" value="F:ATP hydrolysis activity"/>
    <property type="evidence" value="ECO:0007669"/>
    <property type="project" value="InterPro"/>
</dbReference>
<dbReference type="FunFam" id="3.40.50.300:FF:000398">
    <property type="entry name" value="Type IV pilus assembly ATPase PilB"/>
    <property type="match status" value="1"/>
</dbReference>
<dbReference type="Gene3D" id="3.30.300.160">
    <property type="entry name" value="Type II secretion system, protein E, N-terminal domain"/>
    <property type="match status" value="1"/>
</dbReference>
<sequence length="629" mass="70058">MQKQKHRPCQKQKARYCLTKNQHEYALQPLKLSETDNFRHIPHCHLAASLDCAINLTLSVSGGFMSDVVLTGLAKQLVVAELLTEKTAQQAYQQARRDKISLVSYLVQNKLVKSLVLAELASDQFGVPFLDLNCLDKESQPKGLVSEKLVRQHHALPLWRRGNKLFVGVSDPTNHQAVTDIQFSTGLNTEAILVEDDKLSDAIEKLFDTGMGMGDMADVDLGLEIEQSENVKETSISGKDDADDAPVVRFVNKMLMDAIRMGSSDLHFEPYEKIFRVRFRTDGILHEAAKPPIHLASRIAARLKVMASLDISERRKPQDGRVKLRVSKNKAIDFRMNTLPTLWGEKIVMRILDPTSAQMGIDALGYEPEQKALYLEALRQPQGMILVTGPTGSGKTVSLYTGLNILNTVDINISTAEDPVEINLEGINQVNVNPRQGMDFSQALRAFLRQDPDVIMVGEIRDLETAEIAIKASQTGHMVLSTLHTNSAAETLTRLHHMGVAAFNIATAINLIIAQRLARKLCPHCKKELDVPRETLLKEGFPEAEIGKFKIYGPVGCDHCNGGYRGRVGIYEVVKKTPELERIIMEEGNSLEISRQMRKDGFNDLRTSGLHKAMQGITSLEEVNRVTKD</sequence>
<comment type="similarity">
    <text evidence="2">Belongs to the GSP E family.</text>
</comment>
<keyword evidence="5" id="KW-0067">ATP-binding</keyword>
<evidence type="ECO:0000256" key="2">
    <source>
        <dbReference type="ARBA" id="ARBA00006611"/>
    </source>
</evidence>
<dbReference type="Pfam" id="PF05157">
    <property type="entry name" value="MshEN"/>
    <property type="match status" value="1"/>
</dbReference>
<dbReference type="PANTHER" id="PTHR30258:SF1">
    <property type="entry name" value="PROTEIN TRANSPORT PROTEIN HOFB HOMOLOG"/>
    <property type="match status" value="1"/>
</dbReference>
<organism evidence="7 8">
    <name type="scientific">Pseudomonas cichorii</name>
    <dbReference type="NCBI Taxonomy" id="36746"/>
    <lineage>
        <taxon>Bacteria</taxon>
        <taxon>Pseudomonadati</taxon>
        <taxon>Pseudomonadota</taxon>
        <taxon>Gammaproteobacteria</taxon>
        <taxon>Pseudomonadales</taxon>
        <taxon>Pseudomonadaceae</taxon>
        <taxon>Pseudomonas</taxon>
    </lineage>
</organism>
<feature type="domain" description="Bacterial type II secretion system protein E" evidence="6">
    <location>
        <begin position="448"/>
        <end position="462"/>
    </location>
</feature>
<dbReference type="EMBL" id="RBRE01000064">
    <property type="protein sequence ID" value="RMQ43602.1"/>
    <property type="molecule type" value="Genomic_DNA"/>
</dbReference>
<dbReference type="GO" id="GO:0005886">
    <property type="term" value="C:plasma membrane"/>
    <property type="evidence" value="ECO:0007669"/>
    <property type="project" value="TreeGrafter"/>
</dbReference>
<evidence type="ECO:0000256" key="1">
    <source>
        <dbReference type="ARBA" id="ARBA00004496"/>
    </source>
</evidence>
<dbReference type="InterPro" id="IPR007831">
    <property type="entry name" value="T2SS_GspE_N"/>
</dbReference>
<name>A0A3M4LQ47_PSECI</name>
<dbReference type="PROSITE" id="PS00662">
    <property type="entry name" value="T2SP_E"/>
    <property type="match status" value="1"/>
</dbReference>
<accession>A0A3M4LQ47</accession>
<protein>
    <submittedName>
        <fullName evidence="7">Type IV pilus bioproteinsis protein PilB</fullName>
    </submittedName>
</protein>
<dbReference type="GO" id="GO:0005737">
    <property type="term" value="C:cytoplasm"/>
    <property type="evidence" value="ECO:0007669"/>
    <property type="project" value="UniProtKB-SubCell"/>
</dbReference>
<evidence type="ECO:0000256" key="4">
    <source>
        <dbReference type="ARBA" id="ARBA00022741"/>
    </source>
</evidence>
<comment type="subcellular location">
    <subcellularLocation>
        <location evidence="1">Cytoplasm</location>
    </subcellularLocation>
</comment>
<keyword evidence="4" id="KW-0547">Nucleotide-binding</keyword>
<keyword evidence="3" id="KW-0963">Cytoplasm</keyword>
<dbReference type="InterPro" id="IPR001482">
    <property type="entry name" value="T2SS/T4SS_dom"/>
</dbReference>
<dbReference type="GO" id="GO:0005524">
    <property type="term" value="F:ATP binding"/>
    <property type="evidence" value="ECO:0007669"/>
    <property type="project" value="UniProtKB-KW"/>
</dbReference>
<reference evidence="7 8" key="1">
    <citation type="submission" date="2018-08" db="EMBL/GenBank/DDBJ databases">
        <title>Recombination of ecologically and evolutionarily significant loci maintains genetic cohesion in the Pseudomonas syringae species complex.</title>
        <authorList>
            <person name="Dillon M."/>
            <person name="Thakur S."/>
            <person name="Almeida R.N.D."/>
            <person name="Weir B.S."/>
            <person name="Guttman D.S."/>
        </authorList>
    </citation>
    <scope>NUCLEOTIDE SEQUENCE [LARGE SCALE GENOMIC DNA]</scope>
    <source>
        <strain evidence="7 8">ICMP 3353</strain>
    </source>
</reference>
<proteinExistence type="inferred from homology"/>